<sequence>MLVSDLCTSGIFTPGRIVRLVKHVLRYGVQLGNVMHMSANMDSIAIRQGNSQVTYRELFNQTASVSGYLYETFDVKQGSAVLLIVDNALPSVVLLLALSALGCNIHIMAPMKDEHQFRATVDLSSYDFVFSGLAERYRYYETMPVRSITTTWSEAIGHRAYKPFVRMRTTISIFTSGSTGIAKRTKRSNTLWQYLNAISDVVKTVGLQRYTTVMLPVPIYHSYGLSSLFLGLMLNKTLVFVNKFDAAEVSKEIERYKVEVAILIPQMIYRLLNYNLSTVRCIVSCSDVLPVTVFQAAKNRFGDIIFNFYGTSETGLATVATPDMLAVKPETVGRPIKGCKLELRNEDGNPVLYVKSSFAMHSGYLRTGDIAAVDERGWYALHGRADHLIVINGVNVYPNELLQMAYRNDGVQHAEVRAFTNEQGFKKIKLILSAKDTLALDEMQFKDWWVQQYGTKFLPAVIEFKADDHHVKLMHT</sequence>
<dbReference type="RefSeq" id="WP_084137838.1">
    <property type="nucleotide sequence ID" value="NZ_FQWQ01000001.1"/>
</dbReference>
<dbReference type="STRING" id="947013.SAMN04488109_0305"/>
<feature type="domain" description="AMP-dependent synthetase/ligase" evidence="3">
    <location>
        <begin position="39"/>
        <end position="357"/>
    </location>
</feature>
<dbReference type="PANTHER" id="PTHR43201:SF5">
    <property type="entry name" value="MEDIUM-CHAIN ACYL-COA LIGASE ACSF2, MITOCHONDRIAL"/>
    <property type="match status" value="1"/>
</dbReference>
<evidence type="ECO:0000313" key="5">
    <source>
        <dbReference type="Proteomes" id="UP000184212"/>
    </source>
</evidence>
<protein>
    <submittedName>
        <fullName evidence="4">Acyl-CoA synthetase (AMP-forming)/AMP-acid ligase II</fullName>
    </submittedName>
</protein>
<gene>
    <name evidence="4" type="ORF">SAMN04488109_0305</name>
</gene>
<dbReference type="EMBL" id="FQWQ01000001">
    <property type="protein sequence ID" value="SHG44499.1"/>
    <property type="molecule type" value="Genomic_DNA"/>
</dbReference>
<evidence type="ECO:0000256" key="1">
    <source>
        <dbReference type="ARBA" id="ARBA00006432"/>
    </source>
</evidence>
<evidence type="ECO:0000259" key="3">
    <source>
        <dbReference type="Pfam" id="PF00501"/>
    </source>
</evidence>
<organism evidence="4 5">
    <name type="scientific">Chryseolinea serpens</name>
    <dbReference type="NCBI Taxonomy" id="947013"/>
    <lineage>
        <taxon>Bacteria</taxon>
        <taxon>Pseudomonadati</taxon>
        <taxon>Bacteroidota</taxon>
        <taxon>Cytophagia</taxon>
        <taxon>Cytophagales</taxon>
        <taxon>Fulvivirgaceae</taxon>
        <taxon>Chryseolinea</taxon>
    </lineage>
</organism>
<dbReference type="Proteomes" id="UP000184212">
    <property type="component" value="Unassembled WGS sequence"/>
</dbReference>
<accession>A0A1M5JW97</accession>
<dbReference type="InterPro" id="IPR042099">
    <property type="entry name" value="ANL_N_sf"/>
</dbReference>
<dbReference type="Pfam" id="PF00501">
    <property type="entry name" value="AMP-binding"/>
    <property type="match status" value="1"/>
</dbReference>
<dbReference type="GO" id="GO:0006631">
    <property type="term" value="P:fatty acid metabolic process"/>
    <property type="evidence" value="ECO:0007669"/>
    <property type="project" value="TreeGrafter"/>
</dbReference>
<evidence type="ECO:0000313" key="4">
    <source>
        <dbReference type="EMBL" id="SHG44499.1"/>
    </source>
</evidence>
<dbReference type="Gene3D" id="3.40.50.12780">
    <property type="entry name" value="N-terminal domain of ligase-like"/>
    <property type="match status" value="1"/>
</dbReference>
<name>A0A1M5JW97_9BACT</name>
<keyword evidence="2 4" id="KW-0436">Ligase</keyword>
<dbReference type="OrthoDB" id="9765680at2"/>
<dbReference type="PANTHER" id="PTHR43201">
    <property type="entry name" value="ACYL-COA SYNTHETASE"/>
    <property type="match status" value="1"/>
</dbReference>
<dbReference type="AlphaFoldDB" id="A0A1M5JW97"/>
<evidence type="ECO:0000256" key="2">
    <source>
        <dbReference type="ARBA" id="ARBA00022598"/>
    </source>
</evidence>
<dbReference type="SUPFAM" id="SSF56801">
    <property type="entry name" value="Acetyl-CoA synthetase-like"/>
    <property type="match status" value="1"/>
</dbReference>
<dbReference type="GO" id="GO:0031956">
    <property type="term" value="F:medium-chain fatty acid-CoA ligase activity"/>
    <property type="evidence" value="ECO:0007669"/>
    <property type="project" value="TreeGrafter"/>
</dbReference>
<reference evidence="4 5" key="1">
    <citation type="submission" date="2016-11" db="EMBL/GenBank/DDBJ databases">
        <authorList>
            <person name="Jaros S."/>
            <person name="Januszkiewicz K."/>
            <person name="Wedrychowicz H."/>
        </authorList>
    </citation>
    <scope>NUCLEOTIDE SEQUENCE [LARGE SCALE GENOMIC DNA]</scope>
    <source>
        <strain evidence="4 5">DSM 24574</strain>
    </source>
</reference>
<keyword evidence="5" id="KW-1185">Reference proteome</keyword>
<comment type="similarity">
    <text evidence="1">Belongs to the ATP-dependent AMP-binding enzyme family.</text>
</comment>
<proteinExistence type="inferred from homology"/>
<dbReference type="CDD" id="cd04433">
    <property type="entry name" value="AFD_class_I"/>
    <property type="match status" value="1"/>
</dbReference>
<dbReference type="InterPro" id="IPR000873">
    <property type="entry name" value="AMP-dep_synth/lig_dom"/>
</dbReference>